<evidence type="ECO:0000256" key="6">
    <source>
        <dbReference type="ARBA" id="ARBA00022840"/>
    </source>
</evidence>
<dbReference type="PANTHER" id="PTHR43095:SF2">
    <property type="entry name" value="GLUCONOKINASE"/>
    <property type="match status" value="1"/>
</dbReference>
<keyword evidence="2 9" id="KW-0859">Xylose metabolism</keyword>
<dbReference type="CDD" id="cd07808">
    <property type="entry name" value="ASKHA_NBD_FGGY_EcXK-like"/>
    <property type="match status" value="1"/>
</dbReference>
<organism evidence="12 13">
    <name type="scientific">Caldicellulosiruptor acetigenus (strain ATCC 700853 / DSM 12137 / I77R1B)</name>
    <name type="common">Caldicellulosiruptor kristjanssonii</name>
    <dbReference type="NCBI Taxonomy" id="632335"/>
    <lineage>
        <taxon>Bacteria</taxon>
        <taxon>Bacillati</taxon>
        <taxon>Bacillota</taxon>
        <taxon>Bacillota incertae sedis</taxon>
        <taxon>Caldicellulosiruptorales</taxon>
        <taxon>Caldicellulosiruptoraceae</taxon>
        <taxon>Caldicellulosiruptor</taxon>
    </lineage>
</organism>
<dbReference type="InterPro" id="IPR018485">
    <property type="entry name" value="FGGY_C"/>
</dbReference>
<keyword evidence="3 8" id="KW-0808">Transferase</keyword>
<dbReference type="eggNOG" id="COG1070">
    <property type="taxonomic scope" value="Bacteria"/>
</dbReference>
<keyword evidence="6 9" id="KW-0067">ATP-binding</keyword>
<reference key="1">
    <citation type="submission" date="2010-11" db="EMBL/GenBank/DDBJ databases">
        <title>Complete sequence of chromosome of Caldicellulosiruptor kristjanssonii 177R1B.</title>
        <authorList>
            <consortium name="US DOE Joint Genome Institute"/>
            <person name="Lucas S."/>
            <person name="Copeland A."/>
            <person name="Lapidus A."/>
            <person name="Cheng J.-F."/>
            <person name="Bruce D."/>
            <person name="Goodwin L."/>
            <person name="Pitluck S."/>
            <person name="Davenport K."/>
            <person name="Detter J.C."/>
            <person name="Han C."/>
            <person name="Tapia R."/>
            <person name="Land M."/>
            <person name="Hauser L."/>
            <person name="Jeffries C."/>
            <person name="Kyrpides N."/>
            <person name="Ivanova N."/>
            <person name="Mikhailova N."/>
            <person name="Blumer-Schuette S.E."/>
            <person name="Kelly R.M."/>
            <person name="Woyke T."/>
        </authorList>
    </citation>
    <scope>NUCLEOTIDE SEQUENCE</scope>
    <source>
        <strain>177R1B</strain>
    </source>
</reference>
<gene>
    <name evidence="9" type="primary">xylB</name>
    <name evidence="12" type="ordered locus">Calkr_1986</name>
</gene>
<evidence type="ECO:0000259" key="11">
    <source>
        <dbReference type="Pfam" id="PF02782"/>
    </source>
</evidence>
<evidence type="ECO:0000256" key="5">
    <source>
        <dbReference type="ARBA" id="ARBA00022777"/>
    </source>
</evidence>
<protein>
    <recommendedName>
        <fullName evidence="9">Xylulose kinase</fullName>
        <shortName evidence="9">Xylulokinase</shortName>
        <ecNumber evidence="9">2.7.1.17</ecNumber>
    </recommendedName>
</protein>
<dbReference type="HOGENOM" id="CLU_009281_3_0_9"/>
<evidence type="ECO:0000256" key="3">
    <source>
        <dbReference type="ARBA" id="ARBA00022679"/>
    </source>
</evidence>
<dbReference type="GO" id="GO:0004856">
    <property type="term" value="F:D-xylulokinase activity"/>
    <property type="evidence" value="ECO:0007669"/>
    <property type="project" value="UniProtKB-EC"/>
</dbReference>
<dbReference type="PIRSF" id="PIRSF000538">
    <property type="entry name" value="GlpK"/>
    <property type="match status" value="1"/>
</dbReference>
<dbReference type="NCBIfam" id="TIGR01312">
    <property type="entry name" value="XylB"/>
    <property type="match status" value="1"/>
</dbReference>
<accession>E4S4W1</accession>
<dbReference type="InterPro" id="IPR043129">
    <property type="entry name" value="ATPase_NBD"/>
</dbReference>
<dbReference type="InterPro" id="IPR018484">
    <property type="entry name" value="FGGY_N"/>
</dbReference>
<dbReference type="GO" id="GO:0005997">
    <property type="term" value="P:xylulose metabolic process"/>
    <property type="evidence" value="ECO:0007669"/>
    <property type="project" value="InterPro"/>
</dbReference>
<dbReference type="PANTHER" id="PTHR43095">
    <property type="entry name" value="SUGAR KINASE"/>
    <property type="match status" value="1"/>
</dbReference>
<dbReference type="Pfam" id="PF02782">
    <property type="entry name" value="FGGY_C"/>
    <property type="match status" value="1"/>
</dbReference>
<comment type="similarity">
    <text evidence="1 8">Belongs to the FGGY kinase family.</text>
</comment>
<name>E4S4W1_CALA7</name>
<evidence type="ECO:0000313" key="13">
    <source>
        <dbReference type="Proteomes" id="UP000009256"/>
    </source>
</evidence>
<evidence type="ECO:0000259" key="10">
    <source>
        <dbReference type="Pfam" id="PF00370"/>
    </source>
</evidence>
<dbReference type="KEGG" id="cki:Calkr_1986"/>
<evidence type="ECO:0000256" key="4">
    <source>
        <dbReference type="ARBA" id="ARBA00022741"/>
    </source>
</evidence>
<dbReference type="Gene3D" id="3.30.420.40">
    <property type="match status" value="2"/>
</dbReference>
<evidence type="ECO:0000256" key="8">
    <source>
        <dbReference type="RuleBase" id="RU003733"/>
    </source>
</evidence>
<feature type="domain" description="Carbohydrate kinase FGGY C-terminal" evidence="11">
    <location>
        <begin position="266"/>
        <end position="453"/>
    </location>
</feature>
<keyword evidence="13" id="KW-1185">Reference proteome</keyword>
<dbReference type="EMBL" id="CP002326">
    <property type="protein sequence ID" value="ADQ41461.1"/>
    <property type="molecule type" value="Genomic_DNA"/>
</dbReference>
<evidence type="ECO:0000256" key="1">
    <source>
        <dbReference type="ARBA" id="ARBA00009156"/>
    </source>
</evidence>
<dbReference type="InterPro" id="IPR050406">
    <property type="entry name" value="FGGY_Carb_Kinase"/>
</dbReference>
<keyword evidence="7 9" id="KW-0119">Carbohydrate metabolism</keyword>
<dbReference type="PROSITE" id="PS00445">
    <property type="entry name" value="FGGY_KINASES_2"/>
    <property type="match status" value="1"/>
</dbReference>
<evidence type="ECO:0000256" key="7">
    <source>
        <dbReference type="ARBA" id="ARBA00023277"/>
    </source>
</evidence>
<evidence type="ECO:0000313" key="12">
    <source>
        <dbReference type="EMBL" id="ADQ41461.1"/>
    </source>
</evidence>
<dbReference type="EC" id="2.7.1.17" evidence="9"/>
<dbReference type="GO" id="GO:0042732">
    <property type="term" value="P:D-xylose metabolic process"/>
    <property type="evidence" value="ECO:0007669"/>
    <property type="project" value="UniProtKB-KW"/>
</dbReference>
<dbReference type="GO" id="GO:0005524">
    <property type="term" value="F:ATP binding"/>
    <property type="evidence" value="ECO:0007669"/>
    <property type="project" value="UniProtKB-KW"/>
</dbReference>
<proteinExistence type="inferred from homology"/>
<reference evidence="12 13" key="2">
    <citation type="journal article" date="2011" name="J. Bacteriol.">
        <title>Complete genome sequences for the anaerobic, extremely thermophilic plant biomass-degrading bacteria Caldicellulosiruptor hydrothermalis, Caldicellulosiruptor kristjanssonii, Caldicellulosiruptor kronotskyensis, Caldicellulosiruptor owensenis, and Caldicellulosiruptor lactoaceticus.</title>
        <authorList>
            <person name="Blumer-Schuette S.E."/>
            <person name="Ozdemir I."/>
            <person name="Mistry D."/>
            <person name="Lucas S."/>
            <person name="Lapidus A."/>
            <person name="Cheng J.F."/>
            <person name="Goodwin L.A."/>
            <person name="Pitluck S."/>
            <person name="Land M.L."/>
            <person name="Hauser L.J."/>
            <person name="Woyke T."/>
            <person name="Mikhailova N."/>
            <person name="Pati A."/>
            <person name="Kyrpides N.C."/>
            <person name="Ivanova N."/>
            <person name="Detter J.C."/>
            <person name="Walston-Davenport K."/>
            <person name="Han S."/>
            <person name="Adams M.W."/>
            <person name="Kelly R.M."/>
        </authorList>
    </citation>
    <scope>NUCLEOTIDE SEQUENCE [LARGE SCALE GENOMIC DNA]</scope>
    <source>
        <strain evidence="13">ATCC 700853 / DSM 12137 / I77R1B</strain>
    </source>
</reference>
<evidence type="ECO:0000256" key="9">
    <source>
        <dbReference type="RuleBase" id="RU364073"/>
    </source>
</evidence>
<dbReference type="InterPro" id="IPR006000">
    <property type="entry name" value="Xylulokinase"/>
</dbReference>
<keyword evidence="4 9" id="KW-0547">Nucleotide-binding</keyword>
<dbReference type="Proteomes" id="UP000009256">
    <property type="component" value="Chromosome"/>
</dbReference>
<comment type="catalytic activity">
    <reaction evidence="9">
        <text>D-xylulose + ATP = D-xylulose 5-phosphate + ADP + H(+)</text>
        <dbReference type="Rhea" id="RHEA:10964"/>
        <dbReference type="ChEBI" id="CHEBI:15378"/>
        <dbReference type="ChEBI" id="CHEBI:17140"/>
        <dbReference type="ChEBI" id="CHEBI:30616"/>
        <dbReference type="ChEBI" id="CHEBI:57737"/>
        <dbReference type="ChEBI" id="CHEBI:456216"/>
        <dbReference type="EC" id="2.7.1.17"/>
    </reaction>
</comment>
<evidence type="ECO:0000256" key="2">
    <source>
        <dbReference type="ARBA" id="ARBA00022629"/>
    </source>
</evidence>
<dbReference type="InterPro" id="IPR000577">
    <property type="entry name" value="Carb_kinase_FGGY"/>
</dbReference>
<dbReference type="SUPFAM" id="SSF53067">
    <property type="entry name" value="Actin-like ATPase domain"/>
    <property type="match status" value="2"/>
</dbReference>
<keyword evidence="5 8" id="KW-0418">Kinase</keyword>
<dbReference type="AlphaFoldDB" id="E4S4W1"/>
<dbReference type="STRING" id="632335.Calkr_1986"/>
<dbReference type="InterPro" id="IPR018483">
    <property type="entry name" value="Carb_kinase_FGGY_CS"/>
</dbReference>
<dbReference type="Pfam" id="PF00370">
    <property type="entry name" value="FGGY_N"/>
    <property type="match status" value="1"/>
</dbReference>
<feature type="domain" description="Carbohydrate kinase FGGY N-terminal" evidence="10">
    <location>
        <begin position="12"/>
        <end position="253"/>
    </location>
</feature>
<sequence>MLKGANLNMEKILTIDIGTTACKVIVFDLEGNILAKANREYPTYTPQIEWAEQDPLDWWNEAVEGIKEVAQAAGADGIVAIGLSSQRETVVPIDREGNVLSRAISWMDRRSRLEAEEISRQFGKDTIHKITGLIPDSTFTATKLLWLKKHQPEILQKAHVFLQPKEFIGYMLTGEAATDHSLASRTMMFDINKRQWWEDIFEFVGVKTSQFPRLCYADEIIGYLKEDVAKILGLKSRIPVVSGGGDRPLEALGAGIVGSRVMESTGTATNVSMSSNKVPENLDPRVVCSCHVIRDHYLIEQGITTSGTILRWIRDNFYRGEKEKGKNVYELIDNEAESSSPGANGVVLLPFFMGSRATRWNPDAKGVLFGLTLTHSRADVARAVLEGISYEIRACIEILESMGLRAESIVSMGGGAKSRVWSRIKADILGKKVVVEKVQEAASKGAMLLASYAIGARESLIEEKREVLFEYQPDSKNHEIYNRVYEIYNQLYNSVSSLYPKLSQY</sequence>